<dbReference type="EMBL" id="AGCJ01000091">
    <property type="protein sequence ID" value="EHM37842.1"/>
    <property type="molecule type" value="Genomic_DNA"/>
</dbReference>
<dbReference type="InterPro" id="IPR010093">
    <property type="entry name" value="SinI_DNA-bd"/>
</dbReference>
<gene>
    <name evidence="2" type="ORF">HMPREF0080_02026</name>
</gene>
<dbReference type="GO" id="GO:0003677">
    <property type="term" value="F:DNA binding"/>
    <property type="evidence" value="ECO:0007669"/>
    <property type="project" value="InterPro"/>
</dbReference>
<sequence length="66" mass="7693">MKLCMTVEEAAEAASVSYEQIQKWAKDIDFPCFKVGQRGGKRLIHVEAFNDWLKKRAELRLGEEHR</sequence>
<comment type="caution">
    <text evidence="2">The sequence shown here is derived from an EMBL/GenBank/DDBJ whole genome shotgun (WGS) entry which is preliminary data.</text>
</comment>
<dbReference type="STRING" id="861450.HMPREF0080_02026"/>
<evidence type="ECO:0000259" key="1">
    <source>
        <dbReference type="Pfam" id="PF12728"/>
    </source>
</evidence>
<dbReference type="Gene3D" id="1.10.10.10">
    <property type="entry name" value="Winged helix-like DNA-binding domain superfamily/Winged helix DNA-binding domain"/>
    <property type="match status" value="1"/>
</dbReference>
<dbReference type="InterPro" id="IPR036388">
    <property type="entry name" value="WH-like_DNA-bd_sf"/>
</dbReference>
<protein>
    <submittedName>
        <fullName evidence="2">DNA binding domain, excisionase family</fullName>
    </submittedName>
</protein>
<dbReference type="InterPro" id="IPR041657">
    <property type="entry name" value="HTH_17"/>
</dbReference>
<dbReference type="SUPFAM" id="SSF46955">
    <property type="entry name" value="Putative DNA-binding domain"/>
    <property type="match status" value="1"/>
</dbReference>
<reference evidence="2 3" key="1">
    <citation type="submission" date="2011-08" db="EMBL/GenBank/DDBJ databases">
        <authorList>
            <person name="Weinstock G."/>
            <person name="Sodergren E."/>
            <person name="Clifton S."/>
            <person name="Fulton L."/>
            <person name="Fulton B."/>
            <person name="Courtney L."/>
            <person name="Fronick C."/>
            <person name="Harrison M."/>
            <person name="Strong C."/>
            <person name="Farmer C."/>
            <person name="Delahaunty K."/>
            <person name="Markovic C."/>
            <person name="Hall O."/>
            <person name="Minx P."/>
            <person name="Tomlinson C."/>
            <person name="Mitreva M."/>
            <person name="Hou S."/>
            <person name="Chen J."/>
            <person name="Wollam A."/>
            <person name="Pepin K.H."/>
            <person name="Johnson M."/>
            <person name="Bhonagiri V."/>
            <person name="Zhang X."/>
            <person name="Suruliraj S."/>
            <person name="Warren W."/>
            <person name="Chinwalla A."/>
            <person name="Mardis E.R."/>
            <person name="Wilson R.K."/>
        </authorList>
    </citation>
    <scope>NUCLEOTIDE SEQUENCE [LARGE SCALE GENOMIC DNA]</scope>
    <source>
        <strain evidence="2 3">F0357</strain>
    </source>
</reference>
<keyword evidence="3" id="KW-1185">Reference proteome</keyword>
<organism evidence="2 3">
    <name type="scientific">Anaeroglobus geminatus F0357</name>
    <dbReference type="NCBI Taxonomy" id="861450"/>
    <lineage>
        <taxon>Bacteria</taxon>
        <taxon>Bacillati</taxon>
        <taxon>Bacillota</taxon>
        <taxon>Negativicutes</taxon>
        <taxon>Veillonellales</taxon>
        <taxon>Veillonellaceae</taxon>
        <taxon>Anaeroglobus</taxon>
    </lineage>
</organism>
<feature type="domain" description="Helix-turn-helix" evidence="1">
    <location>
        <begin position="5"/>
        <end position="56"/>
    </location>
</feature>
<dbReference type="Proteomes" id="UP000005481">
    <property type="component" value="Unassembled WGS sequence"/>
</dbReference>
<dbReference type="eggNOG" id="ENOG5033GB3">
    <property type="taxonomic scope" value="Bacteria"/>
</dbReference>
<dbReference type="Pfam" id="PF12728">
    <property type="entry name" value="HTH_17"/>
    <property type="match status" value="1"/>
</dbReference>
<name>G9YK17_9FIRM</name>
<dbReference type="RefSeq" id="WP_006790987.1">
    <property type="nucleotide sequence ID" value="NZ_JH417615.1"/>
</dbReference>
<dbReference type="HOGENOM" id="CLU_2807429_0_0_9"/>
<dbReference type="AlphaFoldDB" id="G9YK17"/>
<evidence type="ECO:0000313" key="2">
    <source>
        <dbReference type="EMBL" id="EHM37842.1"/>
    </source>
</evidence>
<proteinExistence type="predicted"/>
<accession>G9YK17</accession>
<dbReference type="OrthoDB" id="1630043at2"/>
<dbReference type="InterPro" id="IPR009061">
    <property type="entry name" value="DNA-bd_dom_put_sf"/>
</dbReference>
<evidence type="ECO:0000313" key="3">
    <source>
        <dbReference type="Proteomes" id="UP000005481"/>
    </source>
</evidence>
<dbReference type="NCBIfam" id="TIGR01764">
    <property type="entry name" value="excise"/>
    <property type="match status" value="1"/>
</dbReference>